<dbReference type="Proteomes" id="UP001187192">
    <property type="component" value="Unassembled WGS sequence"/>
</dbReference>
<keyword evidence="2" id="KW-1185">Reference proteome</keyword>
<reference evidence="1" key="1">
    <citation type="submission" date="2023-07" db="EMBL/GenBank/DDBJ databases">
        <title>draft genome sequence of fig (Ficus carica).</title>
        <authorList>
            <person name="Takahashi T."/>
            <person name="Nishimura K."/>
        </authorList>
    </citation>
    <scope>NUCLEOTIDE SEQUENCE</scope>
</reference>
<evidence type="ECO:0000313" key="2">
    <source>
        <dbReference type="Proteomes" id="UP001187192"/>
    </source>
</evidence>
<proteinExistence type="predicted"/>
<dbReference type="AlphaFoldDB" id="A0AA88EI12"/>
<accession>A0AA88EI12</accession>
<evidence type="ECO:0000313" key="1">
    <source>
        <dbReference type="EMBL" id="GMN75357.1"/>
    </source>
</evidence>
<protein>
    <submittedName>
        <fullName evidence="1">Uncharacterized protein</fullName>
    </submittedName>
</protein>
<organism evidence="1 2">
    <name type="scientific">Ficus carica</name>
    <name type="common">Common fig</name>
    <dbReference type="NCBI Taxonomy" id="3494"/>
    <lineage>
        <taxon>Eukaryota</taxon>
        <taxon>Viridiplantae</taxon>
        <taxon>Streptophyta</taxon>
        <taxon>Embryophyta</taxon>
        <taxon>Tracheophyta</taxon>
        <taxon>Spermatophyta</taxon>
        <taxon>Magnoliopsida</taxon>
        <taxon>eudicotyledons</taxon>
        <taxon>Gunneridae</taxon>
        <taxon>Pentapetalae</taxon>
        <taxon>rosids</taxon>
        <taxon>fabids</taxon>
        <taxon>Rosales</taxon>
        <taxon>Moraceae</taxon>
        <taxon>Ficeae</taxon>
        <taxon>Ficus</taxon>
    </lineage>
</organism>
<dbReference type="EMBL" id="BTGU01022322">
    <property type="protein sequence ID" value="GMN75357.1"/>
    <property type="molecule type" value="Genomic_DNA"/>
</dbReference>
<name>A0AA88EI12_FICCA</name>
<gene>
    <name evidence="1" type="ORF">TIFTF001_056838</name>
</gene>
<sequence>MLVNGLRIDFDGTNEARIEFVASTPLANTSAVNHITRSSSEHTWYRHKTISSESFSLSIGDKAFFVGNGNSWRISLARTFNSNSNNIFYGDVMEGGLSLNNEIYDLETWQTECLRFGADIPYSQPRATWITPSLTPSTFRAATLDELLS</sequence>
<comment type="caution">
    <text evidence="1">The sequence shown here is derived from an EMBL/GenBank/DDBJ whole genome shotgun (WGS) entry which is preliminary data.</text>
</comment>